<dbReference type="Proteomes" id="UP001500187">
    <property type="component" value="Unassembled WGS sequence"/>
</dbReference>
<evidence type="ECO:0000313" key="3">
    <source>
        <dbReference type="Proteomes" id="UP001500187"/>
    </source>
</evidence>
<proteinExistence type="predicted"/>
<protein>
    <submittedName>
        <fullName evidence="2">Uncharacterized protein</fullName>
    </submittedName>
</protein>
<organism evidence="2 3">
    <name type="scientific">Rothia endophytica</name>
    <dbReference type="NCBI Taxonomy" id="1324766"/>
    <lineage>
        <taxon>Bacteria</taxon>
        <taxon>Bacillati</taxon>
        <taxon>Actinomycetota</taxon>
        <taxon>Actinomycetes</taxon>
        <taxon>Micrococcales</taxon>
        <taxon>Micrococcaceae</taxon>
        <taxon>Rothia</taxon>
    </lineage>
</organism>
<name>A0ABP9BY63_9MICC</name>
<evidence type="ECO:0000313" key="2">
    <source>
        <dbReference type="EMBL" id="GAA4800891.1"/>
    </source>
</evidence>
<comment type="caution">
    <text evidence="2">The sequence shown here is derived from an EMBL/GenBank/DDBJ whole genome shotgun (WGS) entry which is preliminary data.</text>
</comment>
<dbReference type="EMBL" id="BAABKP010000008">
    <property type="protein sequence ID" value="GAA4800891.1"/>
    <property type="molecule type" value="Genomic_DNA"/>
</dbReference>
<evidence type="ECO:0000256" key="1">
    <source>
        <dbReference type="SAM" id="MobiDB-lite"/>
    </source>
</evidence>
<sequence>MRSFTNGALWGGGSAGVASRVKANQWVPGFASVEKLAETSVVRNGVTNLASDSLAGGFSSAGMYLSAPPERYGEKTLKAAGDEFIKGATPGGLKSASKSGARDVFSFSGPVD</sequence>
<feature type="region of interest" description="Disordered" evidence="1">
    <location>
        <begin position="89"/>
        <end position="112"/>
    </location>
</feature>
<gene>
    <name evidence="2" type="ORF">GCM10023352_21290</name>
</gene>
<reference evidence="3" key="1">
    <citation type="journal article" date="2019" name="Int. J. Syst. Evol. Microbiol.">
        <title>The Global Catalogue of Microorganisms (GCM) 10K type strain sequencing project: providing services to taxonomists for standard genome sequencing and annotation.</title>
        <authorList>
            <consortium name="The Broad Institute Genomics Platform"/>
            <consortium name="The Broad Institute Genome Sequencing Center for Infectious Disease"/>
            <person name="Wu L."/>
            <person name="Ma J."/>
        </authorList>
    </citation>
    <scope>NUCLEOTIDE SEQUENCE [LARGE SCALE GENOMIC DNA]</scope>
    <source>
        <strain evidence="3">JCM 18541</strain>
    </source>
</reference>
<accession>A0ABP9BY63</accession>
<keyword evidence="3" id="KW-1185">Reference proteome</keyword>